<dbReference type="Proteomes" id="UP000018914">
    <property type="component" value="Chromosome"/>
</dbReference>
<proteinExistence type="predicted"/>
<keyword evidence="3" id="KW-1185">Reference proteome</keyword>
<dbReference type="EMBL" id="CP007028">
    <property type="protein sequence ID" value="AHE96730.1"/>
    <property type="molecule type" value="Genomic_DNA"/>
</dbReference>
<accession>W0DIP5</accession>
<dbReference type="KEGG" id="trd:THERU_00500"/>
<dbReference type="PROSITE" id="PS51410">
    <property type="entry name" value="BH4_AAA_HYDROXYL_2"/>
    <property type="match status" value="1"/>
</dbReference>
<dbReference type="AlphaFoldDB" id="W0DIP5"/>
<dbReference type="HOGENOM" id="CLU_3297877_0_0_0"/>
<feature type="domain" description="Biopterin-dependent aromatic amino acid hydroxylase family profile" evidence="1">
    <location>
        <begin position="1"/>
        <end position="40"/>
    </location>
</feature>
<dbReference type="GO" id="GO:0016714">
    <property type="term" value="F:oxidoreductase activity, acting on paired donors, with incorporation or reduction of molecular oxygen, reduced pteridine as one donor, and incorporation of one atom of oxygen"/>
    <property type="evidence" value="ECO:0007669"/>
    <property type="project" value="InterPro"/>
</dbReference>
<organism evidence="3">
    <name type="scientific">Thermocrinis ruber</name>
    <dbReference type="NCBI Taxonomy" id="75906"/>
    <lineage>
        <taxon>Bacteria</taxon>
        <taxon>Pseudomonadati</taxon>
        <taxon>Aquificota</taxon>
        <taxon>Aquificia</taxon>
        <taxon>Aquificales</taxon>
        <taxon>Aquificaceae</taxon>
        <taxon>Thermocrinis</taxon>
    </lineage>
</organism>
<protein>
    <recommendedName>
        <fullName evidence="1">Biopterin-dependent aromatic amino acid hydroxylase family profile domain-containing protein</fullName>
    </recommendedName>
</protein>
<evidence type="ECO:0000313" key="3">
    <source>
        <dbReference type="Proteomes" id="UP000018914"/>
    </source>
</evidence>
<sequence length="40" mass="4666">MENLLWFIYSLGLISKFNPLLKRAKEFLKGLIKREGGDLL</sequence>
<reference evidence="2 3" key="1">
    <citation type="submission" date="2013-12" db="EMBL/GenBank/DDBJ databases">
        <authorList>
            <consortium name="DOE Joint Genome Institute"/>
            <person name="Eisen J."/>
            <person name="Huntemann M."/>
            <person name="Han J."/>
            <person name="Chen A."/>
            <person name="Kyrpides N."/>
            <person name="Mavromatis K."/>
            <person name="Markowitz V."/>
            <person name="Palaniappan K."/>
            <person name="Ivanova N."/>
            <person name="Schaumberg A."/>
            <person name="Pati A."/>
            <person name="Liolios K."/>
            <person name="Nordberg H.P."/>
            <person name="Cantor M.N."/>
            <person name="Hua S.X."/>
            <person name="Woyke T."/>
        </authorList>
    </citation>
    <scope>NUCLEOTIDE SEQUENCE [LARGE SCALE GENOMIC DNA]</scope>
    <source>
        <strain evidence="2 3">DSM 23557</strain>
    </source>
</reference>
<evidence type="ECO:0000313" key="2">
    <source>
        <dbReference type="EMBL" id="AHE96730.1"/>
    </source>
</evidence>
<name>W0DIP5_9AQUI</name>
<evidence type="ECO:0000259" key="1">
    <source>
        <dbReference type="PROSITE" id="PS51410"/>
    </source>
</evidence>
<gene>
    <name evidence="2" type="ORF">THERU_00500</name>
</gene>
<dbReference type="InterPro" id="IPR019774">
    <property type="entry name" value="Aromatic-AA_hydroxylase_C"/>
</dbReference>